<dbReference type="AlphaFoldDB" id="A0A2K2FW59"/>
<dbReference type="InterPro" id="IPR056596">
    <property type="entry name" value="FLAD1_M"/>
</dbReference>
<accession>A0A2K2FW59</accession>
<proteinExistence type="predicted"/>
<dbReference type="SMART" id="SM00852">
    <property type="entry name" value="MoCF_biosynth"/>
    <property type="match status" value="1"/>
</dbReference>
<dbReference type="InterPro" id="IPR001453">
    <property type="entry name" value="MoaB/Mog_dom"/>
</dbReference>
<dbReference type="Gene3D" id="3.40.980.10">
    <property type="entry name" value="MoaB/Mog-like domain"/>
    <property type="match status" value="1"/>
</dbReference>
<dbReference type="InterPro" id="IPR050101">
    <property type="entry name" value="CinA"/>
</dbReference>
<name>A0A2K2FW59_9SPHN</name>
<dbReference type="Pfam" id="PF00994">
    <property type="entry name" value="MoCF_biosynth"/>
    <property type="match status" value="1"/>
</dbReference>
<comment type="caution">
    <text evidence="2">The sequence shown here is derived from an EMBL/GenBank/DDBJ whole genome shotgun (WGS) entry which is preliminary data.</text>
</comment>
<feature type="domain" description="MoaB/Mog" evidence="1">
    <location>
        <begin position="11"/>
        <end position="172"/>
    </location>
</feature>
<dbReference type="Pfam" id="PF24102">
    <property type="entry name" value="FLAD1_M"/>
    <property type="match status" value="1"/>
</dbReference>
<dbReference type="PANTHER" id="PTHR13939:SF0">
    <property type="entry name" value="NMN AMIDOHYDROLASE-LIKE PROTEIN YFAY"/>
    <property type="match status" value="1"/>
</dbReference>
<dbReference type="OrthoDB" id="9801454at2"/>
<dbReference type="PANTHER" id="PTHR13939">
    <property type="entry name" value="NICOTINAMIDE-NUCLEOTIDE AMIDOHYDROLASE PNCC"/>
    <property type="match status" value="1"/>
</dbReference>
<dbReference type="Proteomes" id="UP000236327">
    <property type="component" value="Unassembled WGS sequence"/>
</dbReference>
<organism evidence="2 3">
    <name type="scientific">Novosphingobium guangzhouense</name>
    <dbReference type="NCBI Taxonomy" id="1850347"/>
    <lineage>
        <taxon>Bacteria</taxon>
        <taxon>Pseudomonadati</taxon>
        <taxon>Pseudomonadota</taxon>
        <taxon>Alphaproteobacteria</taxon>
        <taxon>Sphingomonadales</taxon>
        <taxon>Sphingomonadaceae</taxon>
        <taxon>Novosphingobium</taxon>
    </lineage>
</organism>
<dbReference type="RefSeq" id="WP_103098342.1">
    <property type="nucleotide sequence ID" value="NZ_LYMM01000062.1"/>
</dbReference>
<sequence length="253" mass="26751">MASPQRIFTAALVVIGDEILSGRTHDKNIAQVATWLQIQGIRLKEVRVVADETPAIVEAVNTLRARNDYCFTTGGIGPTHDDITVDAIAEALGVPVIVHPEAREILEGYYETRGGLTEARLRMARTPEGASLIPNRYTGAPGIRCGNVFIMAGVPSITAGMLDALSGELEGGAPLLSETVGCWVGESEVAELLRQTEKTFESCQIGSYPFWAEGRTGANFVIRSVSAGDLAACTRALVDGLSAMGRPAVPGGI</sequence>
<dbReference type="SUPFAM" id="SSF53218">
    <property type="entry name" value="Molybdenum cofactor biosynthesis proteins"/>
    <property type="match status" value="1"/>
</dbReference>
<evidence type="ECO:0000313" key="3">
    <source>
        <dbReference type="Proteomes" id="UP000236327"/>
    </source>
</evidence>
<dbReference type="InterPro" id="IPR036425">
    <property type="entry name" value="MoaB/Mog-like_dom_sf"/>
</dbReference>
<evidence type="ECO:0000313" key="2">
    <source>
        <dbReference type="EMBL" id="PNU03004.1"/>
    </source>
</evidence>
<evidence type="ECO:0000259" key="1">
    <source>
        <dbReference type="SMART" id="SM00852"/>
    </source>
</evidence>
<protein>
    <submittedName>
        <fullName evidence="2">Molybdopterin-binding protein</fullName>
    </submittedName>
</protein>
<keyword evidence="3" id="KW-1185">Reference proteome</keyword>
<dbReference type="CDD" id="cd00885">
    <property type="entry name" value="cinA"/>
    <property type="match status" value="1"/>
</dbReference>
<reference evidence="2 3" key="1">
    <citation type="submission" date="2016-05" db="EMBL/GenBank/DDBJ databases">
        <title>Complete genome sequence of Novosphingobium guangzhouense SA925(T).</title>
        <authorList>
            <person name="Sha S."/>
        </authorList>
    </citation>
    <scope>NUCLEOTIDE SEQUENCE [LARGE SCALE GENOMIC DNA]</scope>
    <source>
        <strain evidence="2 3">SA925</strain>
    </source>
</reference>
<gene>
    <name evidence="2" type="ORF">A8V01_08150</name>
</gene>
<dbReference type="EMBL" id="LYMM01000062">
    <property type="protein sequence ID" value="PNU03004.1"/>
    <property type="molecule type" value="Genomic_DNA"/>
</dbReference>